<gene>
    <name evidence="1" type="ORF">GN242_07850</name>
</gene>
<organism evidence="1 2">
    <name type="scientific">Erwinia sorbitola</name>
    <dbReference type="NCBI Taxonomy" id="2681984"/>
    <lineage>
        <taxon>Bacteria</taxon>
        <taxon>Pseudomonadati</taxon>
        <taxon>Pseudomonadota</taxon>
        <taxon>Gammaproteobacteria</taxon>
        <taxon>Enterobacterales</taxon>
        <taxon>Erwiniaceae</taxon>
        <taxon>Erwinia</taxon>
    </lineage>
</organism>
<name>A0A6I6ESA4_9GAMM</name>
<protein>
    <submittedName>
        <fullName evidence="1">Uncharacterized protein</fullName>
    </submittedName>
</protein>
<sequence>MLNRQVRQIYPLQDKDTQTVVFSDYSHFPNIVLLGDPGAGKTHLFKQFAALQEAKYLTIRHFLSGVPIDNQKTLFIDALDEKRSASNSSDVVDDIVRRLFSQTPQNVRISCRSQDWLGESDLSAFLPYFEQTGGYVVLHLQSLSKEEQTAILQANGVEHPEAFLAEAEKHAASEFLYNPQNLLMLAEAVKEGNWPRTRSELFHSATQFLLTEHSREHTRLTSGIYTCDELEYPAGSICALRILSDVSGVSLLPNDIRPEYPSSRTISFFSHEIIRAALSRRVFSAGDELETVEYSHRTIAEYLAAKWLAGIVDKGLPMGRLRSMLGFEGYPSSELRGLHAWLAVFLPQYAQVFIEADPYGVLTYGDAASLPIAEKKNLLVALSKLSERDPWFRNHGLNSYLNGFATVEMEAQLRQIVRDPHSSFSLRMIVLESLSVATPIVALSDDLINIAKSEDSSYAEKEESITALIHFGVSGQKFSVRFFSELKDKNHDSIRLRNHIIQLLYKDYFTPQDIAQLLIDTLNITSERLPIGALWRLNNIVPTADLLAIFEHLERYHTAHSKYWYSSAKNHYEIVHFLKAGLLQILSEKNGYSTSQIWLCLKTFYSYSHNHHYGGYDNVQKSIVQEIKNRSWQYEDIIDAAILSFTRYNTHYVFLHEFGGSTFHLIPDEILLARFIHYLSHAEADSEKIECIYRLTFPVLYRCAKPSQDTFEFLSAYCHLNVKLTTVFETSIVCEIDDWRVKHNLNKIAYEKERNAARYEDRHSFELCRQEIVSGQHLEWLKHISYIYYSKYSDVDDKLMPVQRCADILGAANVTDAISGLLAILNRSDLPTIDELNCALLKREYYGWWYAVLAGSDELFKKHTDVTQWNEDLLTTLLALDVILALFTKDNNVVSNYSLPWKKDVILNKTAFFIKTYYHIINFCINNQLQDIRALNYLLNDTCIPIDYAVPLVMRLIKEHPDDVLHLQNLVGWLLAHPESHAELLQLSELMIAQASKLKNPSYQIWLLCTYLFAPDQCQDLFLSESKSAPEMIALIRQLAGKAKIGRGSSEQRLSLTQLEAIITVSATHFPNADRVARNDSNSANNWEYADFIKRLIDDVSSFSSYDAGEVFERLLLLPECTSYRGYLLHAQSNQKVRYRESQFQHTNWKQALNTLKNKIPANVMDLYALLLDQLQDIANRITYENTDIYKQFWNENGNGKILVPKPEESCRNFFLELLRARLHPLQIICEPEGHMVSGKRADIIISLPGIKIPIEIKRDYHRDVWSALNEQLDQLYTTNPDAAGYGIYLVFWFGASRPSAIPRPAKDTPPPVNATTMEEILNEAVLMVKRDRLSAIVIDVSGEANSTVETQKSSM</sequence>
<dbReference type="SUPFAM" id="SSF52540">
    <property type="entry name" value="P-loop containing nucleoside triphosphate hydrolases"/>
    <property type="match status" value="1"/>
</dbReference>
<evidence type="ECO:0000313" key="2">
    <source>
        <dbReference type="Proteomes" id="UP000424752"/>
    </source>
</evidence>
<dbReference type="KEGG" id="erwi:GN242_07850"/>
<dbReference type="Proteomes" id="UP000424752">
    <property type="component" value="Chromosome"/>
</dbReference>
<evidence type="ECO:0000313" key="1">
    <source>
        <dbReference type="EMBL" id="QGU87133.1"/>
    </source>
</evidence>
<dbReference type="InterPro" id="IPR027417">
    <property type="entry name" value="P-loop_NTPase"/>
</dbReference>
<reference evidence="1 2" key="1">
    <citation type="submission" date="2019-12" db="EMBL/GenBank/DDBJ databases">
        <title>Erwinia sp. nov., isolated from droppings of birds in the Qinghai-Tiebt plateau of China.</title>
        <authorList>
            <person name="Ge Y."/>
        </authorList>
    </citation>
    <scope>NUCLEOTIDE SEQUENCE [LARGE SCALE GENOMIC DNA]</scope>
    <source>
        <strain evidence="1 2">J780</strain>
    </source>
</reference>
<accession>A0A6I6ESA4</accession>
<dbReference type="RefSeq" id="WP_156287229.1">
    <property type="nucleotide sequence ID" value="NZ_CP046509.1"/>
</dbReference>
<proteinExistence type="predicted"/>
<dbReference type="EMBL" id="CP046509">
    <property type="protein sequence ID" value="QGU87133.1"/>
    <property type="molecule type" value="Genomic_DNA"/>
</dbReference>